<evidence type="ECO:0000313" key="1">
    <source>
        <dbReference type="EMBL" id="WAT93806.1"/>
    </source>
</evidence>
<dbReference type="EMBL" id="CP114196">
    <property type="protein sequence ID" value="WAT93806.1"/>
    <property type="molecule type" value="Genomic_DNA"/>
</dbReference>
<dbReference type="Proteomes" id="UP001156560">
    <property type="component" value="Plasmid pHLA"/>
</dbReference>
<organism evidence="1 2">
    <name type="scientific">Vibrio parahaemolyticus</name>
    <dbReference type="NCBI Taxonomy" id="670"/>
    <lineage>
        <taxon>Bacteria</taxon>
        <taxon>Pseudomonadati</taxon>
        <taxon>Pseudomonadota</taxon>
        <taxon>Gammaproteobacteria</taxon>
        <taxon>Vibrionales</taxon>
        <taxon>Vibrionaceae</taxon>
        <taxon>Vibrio</taxon>
    </lineage>
</organism>
<proteinExistence type="predicted"/>
<reference evidence="1" key="1">
    <citation type="submission" date="2022-12" db="EMBL/GenBank/DDBJ databases">
        <title>Vibrio parahaemolyticus become highly virulent by producing novel Tc toxins.</title>
        <authorList>
            <person name="Yang F."/>
            <person name="You Y."/>
            <person name="Lai Q."/>
            <person name="Xu L."/>
            <person name="Li F."/>
        </authorList>
    </citation>
    <scope>NUCLEOTIDE SEQUENCE</scope>
    <source>
        <strain evidence="1">Vp-HL-202005</strain>
        <plasmid evidence="1">pHLA</plasmid>
    </source>
</reference>
<name>A0AA47L9Z4_VIBPH</name>
<dbReference type="AlphaFoldDB" id="A0AA47L9Z4"/>
<protein>
    <submittedName>
        <fullName evidence="1">Uncharacterized protein</fullName>
    </submittedName>
</protein>
<accession>A0AA47L9Z4</accession>
<keyword evidence="1" id="KW-0614">Plasmid</keyword>
<geneLocation type="plasmid" evidence="1 2">
    <name>pHLA</name>
</geneLocation>
<gene>
    <name evidence="1" type="ORF">O1Q84_26140</name>
</gene>
<dbReference type="RefSeq" id="WP_025633959.1">
    <property type="nucleotide sequence ID" value="NZ_CP114196.1"/>
</dbReference>
<evidence type="ECO:0000313" key="2">
    <source>
        <dbReference type="Proteomes" id="UP001156560"/>
    </source>
</evidence>
<sequence>MVYSYIITRDRERIVDNLMEHGEFSNGSIKGKELSLDHPLANEMVDTLKLVPQGMANTYYTLHHLKQQDWDVTHENGYENSLIASFSLNGNLSSLLDKVKSGEGFKVETNTFQEFIESNQGIDLIVDFQNTITQSDCWTPQGKLNNPLISNFTVDMERLSEWPGMLEALNNLGIDSTNLENAISENGLESALELCKRPEVLLAYQYSQGRFADLPKKNLPGARFIQNLDLVEIAEEYLKFTTAQKLEGVEPDFKQFLLEQGESLNDKIDSAVKSQVLSFMNEMQLDDSKESIELLDETATTLYKQLDPRNELMGLRYHLEKLLDVYTKESEVDHEALSLQLNLQLDEYSERDAFNTWLLNNILECKLEPSVELKSKHEAMAFLENSNNVTIPQMMAALVHLSNQDLSKIQATLDGELVGPTNHTSEYYADLIKKFEGIVSQLSVDQGIDVSKAKEDVFSRIVESLSLNKPVSQEALSDSLSNELYQLAEATRFSPIGSEKADPIQKLTIKDVRAIILPEAVTEPEIIDQMLAIEKLREEGFKGKTILYSELERDGKAQAVHSFIKHNPDTLRTIGAAPTSQVDPELDIPKSIKILEEIQANHPYLKIRVHETIDSMNFLSNDLKSYSSTLAGVAHNGEMHVNLQSEHNAYESGLRKTIAHEAVHLGFKKMFTNSEYVDLMETVWQNISTEDKATIKQNYGHLDENKPLDRRSLAEEWLAMKAESIDLRDIDRIQPVIKVSLVNKLQGFRDSVLKKLGKVTETSLNVDELLVNAIKKAGEFNQFIDGKVIDQGLVVRKTGYVEHEHQSFDLYRGYKANLDAGRNLSTEVQIAAKQDFIHKYSNNGHIKLLNITFDNNNEPKLEGSQLSLPYSANPKDLLEILRQVEVSSWTGKPSLHSNISTEIEAVDRAEATPPAVVKAKLGNIVNEFTIDTSVNNEILNKLSGPVKDKCKQVDEKVKQEVDTDMNLGIGF</sequence>